<keyword evidence="1" id="KW-0472">Membrane</keyword>
<evidence type="ECO:0000259" key="2">
    <source>
        <dbReference type="SMART" id="SM00014"/>
    </source>
</evidence>
<feature type="transmembrane region" description="Helical" evidence="1">
    <location>
        <begin position="147"/>
        <end position="164"/>
    </location>
</feature>
<dbReference type="Pfam" id="PF01569">
    <property type="entry name" value="PAP2"/>
    <property type="match status" value="1"/>
</dbReference>
<dbReference type="InterPro" id="IPR036938">
    <property type="entry name" value="PAP2/HPO_sf"/>
</dbReference>
<dbReference type="SMART" id="SM00014">
    <property type="entry name" value="acidPPc"/>
    <property type="match status" value="1"/>
</dbReference>
<feature type="transmembrane region" description="Helical" evidence="1">
    <location>
        <begin position="124"/>
        <end position="141"/>
    </location>
</feature>
<keyword evidence="1" id="KW-1133">Transmembrane helix</keyword>
<evidence type="ECO:0000313" key="3">
    <source>
        <dbReference type="EMBL" id="GIE01115.1"/>
    </source>
</evidence>
<proteinExistence type="predicted"/>
<evidence type="ECO:0000256" key="1">
    <source>
        <dbReference type="SAM" id="Phobius"/>
    </source>
</evidence>
<sequence length="189" mass="19843">MNYELFQAINGPAGRWPAVDHVMQFAATYLIFGVFAVAAVVAGRALLQRRIRPVAGLGVTLGLAFGLAQLLAHASREMRPFQDHAVHQLIPHAPGVSLPSDHATAAFTLAFGVWLFLDRRAGMALTAAAALIGLARVWCGVHYPGDILAAAVIAGLAALMVYVTDRGAREAASYGASESVGQGVPRSSE</sequence>
<evidence type="ECO:0000313" key="4">
    <source>
        <dbReference type="Proteomes" id="UP000637628"/>
    </source>
</evidence>
<accession>A0ABQ3YU21</accession>
<feature type="domain" description="Phosphatidic acid phosphatase type 2/haloperoxidase" evidence="2">
    <location>
        <begin position="51"/>
        <end position="162"/>
    </location>
</feature>
<feature type="transmembrane region" description="Helical" evidence="1">
    <location>
        <begin position="26"/>
        <end position="47"/>
    </location>
</feature>
<dbReference type="EMBL" id="BOML01000021">
    <property type="protein sequence ID" value="GIE01115.1"/>
    <property type="molecule type" value="Genomic_DNA"/>
</dbReference>
<dbReference type="Proteomes" id="UP000637628">
    <property type="component" value="Unassembled WGS sequence"/>
</dbReference>
<name>A0ABQ3YU21_9ACTN</name>
<dbReference type="Gene3D" id="1.20.144.10">
    <property type="entry name" value="Phosphatidic acid phosphatase type 2/haloperoxidase"/>
    <property type="match status" value="1"/>
</dbReference>
<organism evidence="3 4">
    <name type="scientific">Paractinoplanes durhamensis</name>
    <dbReference type="NCBI Taxonomy" id="113563"/>
    <lineage>
        <taxon>Bacteria</taxon>
        <taxon>Bacillati</taxon>
        <taxon>Actinomycetota</taxon>
        <taxon>Actinomycetes</taxon>
        <taxon>Micromonosporales</taxon>
        <taxon>Micromonosporaceae</taxon>
        <taxon>Paractinoplanes</taxon>
    </lineage>
</organism>
<dbReference type="PANTHER" id="PTHR14969">
    <property type="entry name" value="SPHINGOSINE-1-PHOSPHATE PHOSPHOHYDROLASE"/>
    <property type="match status" value="1"/>
</dbReference>
<gene>
    <name evidence="3" type="primary">bcrC</name>
    <name evidence="3" type="ORF">Adu01nite_24650</name>
</gene>
<keyword evidence="1" id="KW-0812">Transmembrane</keyword>
<feature type="transmembrane region" description="Helical" evidence="1">
    <location>
        <begin position="54"/>
        <end position="75"/>
    </location>
</feature>
<reference evidence="3 4" key="1">
    <citation type="submission" date="2021-01" db="EMBL/GenBank/DDBJ databases">
        <title>Whole genome shotgun sequence of Actinoplanes durhamensis NBRC 14914.</title>
        <authorList>
            <person name="Komaki H."/>
            <person name="Tamura T."/>
        </authorList>
    </citation>
    <scope>NUCLEOTIDE SEQUENCE [LARGE SCALE GENOMIC DNA]</scope>
    <source>
        <strain evidence="3 4">NBRC 14914</strain>
    </source>
</reference>
<dbReference type="InterPro" id="IPR000326">
    <property type="entry name" value="PAP2/HPO"/>
</dbReference>
<comment type="caution">
    <text evidence="3">The sequence shown here is derived from an EMBL/GenBank/DDBJ whole genome shotgun (WGS) entry which is preliminary data.</text>
</comment>
<dbReference type="RefSeq" id="WP_203726734.1">
    <property type="nucleotide sequence ID" value="NZ_BAAATX010000025.1"/>
</dbReference>
<keyword evidence="4" id="KW-1185">Reference proteome</keyword>
<protein>
    <submittedName>
        <fullName evidence="3">Undecaprenyl-diphosphatase BcrC</fullName>
    </submittedName>
</protein>
<dbReference type="PANTHER" id="PTHR14969:SF13">
    <property type="entry name" value="AT30094P"/>
    <property type="match status" value="1"/>
</dbReference>
<dbReference type="SUPFAM" id="SSF48317">
    <property type="entry name" value="Acid phosphatase/Vanadium-dependent haloperoxidase"/>
    <property type="match status" value="1"/>
</dbReference>